<evidence type="ECO:0008006" key="6">
    <source>
        <dbReference type="Google" id="ProtNLM"/>
    </source>
</evidence>
<dbReference type="RefSeq" id="WP_114564605.1">
    <property type="nucleotide sequence ID" value="NZ_CP031088.1"/>
</dbReference>
<reference evidence="1" key="2">
    <citation type="submission" date="2018-08" db="EMBL/GenBank/DDBJ databases">
        <title>Complete Genome Sequence of Spiroplasma phoeniceum.</title>
        <authorList>
            <person name="Davis R.E."/>
            <person name="Shao J.Y."/>
            <person name="Zhao Y."/>
            <person name="Silver A."/>
            <person name="Stump z."/>
            <person name="Gasparich G."/>
        </authorList>
    </citation>
    <scope>NUCLEOTIDE SEQUENCE</scope>
    <source>
        <strain evidence="1 5">P40</strain>
    </source>
</reference>
<evidence type="ECO:0000313" key="1">
    <source>
        <dbReference type="EMBL" id="AXF95756.1"/>
    </source>
</evidence>
<reference evidence="5" key="1">
    <citation type="submission" date="2018-07" db="EMBL/GenBank/DDBJ databases">
        <title>Complete Genome Sequence of Spiroplasma phoeniceum.</title>
        <authorList>
            <person name="Davis R.E."/>
            <person name="Shao J.Y."/>
            <person name="Zhao Y."/>
            <person name="Silver A."/>
            <person name="Stump z."/>
            <person name="Gasparich G."/>
        </authorList>
    </citation>
    <scope>NUCLEOTIDE SEQUENCE [LARGE SCALE GENOMIC DNA]</scope>
    <source>
        <strain evidence="2 5">P40</strain>
    </source>
</reference>
<proteinExistence type="predicted"/>
<dbReference type="AlphaFoldDB" id="A0A345DNG8"/>
<sequence length="217" mass="26196">MRLDLKPLYIYNDELHKYSILIPSVSQIVNILLPKDYSQIDDNILKLAQNRGICIHNMIDVWIKNNFDDELIEFIDCEIKSHRELFKNFIKLYQETFKDIKFRHYETEKTLYSPLMCGTTDFIGITTDNEYIMCDWKITSSNEKADIERYIWQLKLYYLLEKNFCIDNKKILMIIINPKLKIVIKEKVNITKQDLEQIKEAILIWQEREEWENATRN</sequence>
<name>A0A345DNG8_9MOLU</name>
<dbReference type="KEGG" id="sphh:SDAV_00771"/>
<dbReference type="KEGG" id="sphh:SDAV_002142"/>
<keyword evidence="5" id="KW-1185">Reference proteome</keyword>
<evidence type="ECO:0000313" key="3">
    <source>
        <dbReference type="EMBL" id="AXF97037.1"/>
    </source>
</evidence>
<dbReference type="EMBL" id="CP031088">
    <property type="protein sequence ID" value="AXF97037.1"/>
    <property type="molecule type" value="Genomic_DNA"/>
</dbReference>
<dbReference type="Proteomes" id="UP000253689">
    <property type="component" value="Chromosome"/>
</dbReference>
<dbReference type="EMBL" id="CP031088">
    <property type="protein sequence ID" value="AXF97008.1"/>
    <property type="molecule type" value="Genomic_DNA"/>
</dbReference>
<accession>A0A345DNG8</accession>
<protein>
    <recommendedName>
        <fullName evidence="6">PD-(D/E)XK endonuclease-like domain-containing protein</fullName>
    </recommendedName>
</protein>
<evidence type="ECO:0000313" key="2">
    <source>
        <dbReference type="EMBL" id="AXF97008.1"/>
    </source>
</evidence>
<dbReference type="EMBL" id="CP031088">
    <property type="protein sequence ID" value="AXF97075.1"/>
    <property type="molecule type" value="Genomic_DNA"/>
</dbReference>
<evidence type="ECO:0000313" key="4">
    <source>
        <dbReference type="EMBL" id="AXF97075.1"/>
    </source>
</evidence>
<evidence type="ECO:0000313" key="5">
    <source>
        <dbReference type="Proteomes" id="UP000253689"/>
    </source>
</evidence>
<organism evidence="1 5">
    <name type="scientific">Spiroplasma phoeniceum P40</name>
    <dbReference type="NCBI Taxonomy" id="1276259"/>
    <lineage>
        <taxon>Bacteria</taxon>
        <taxon>Bacillati</taxon>
        <taxon>Mycoplasmatota</taxon>
        <taxon>Mollicutes</taxon>
        <taxon>Entomoplasmatales</taxon>
        <taxon>Spiroplasmataceae</taxon>
        <taxon>Spiroplasma</taxon>
    </lineage>
</organism>
<dbReference type="KEGG" id="sphh:SDAV_002075"/>
<gene>
    <name evidence="2" type="ORF">SDAV_002075</name>
    <name evidence="3" type="ORF">SDAV_002104</name>
    <name evidence="4" type="ORF">SDAV_002142</name>
    <name evidence="1" type="ORF">SDAV_00771</name>
</gene>
<dbReference type="EMBL" id="CP031088">
    <property type="protein sequence ID" value="AXF95756.1"/>
    <property type="molecule type" value="Genomic_DNA"/>
</dbReference>
<dbReference type="KEGG" id="sphh:SDAV_002104"/>